<sequence>MNHQNQRSGPVPRESVVVASFSRSPIVYIALIFGGAWLLLYTVVRSDFPGSFEFFLAPDDGMHIKIDGVQKDVAEGMQ</sequence>
<dbReference type="EMBL" id="PQWO01000004">
    <property type="protein sequence ID" value="PZD74039.1"/>
    <property type="molecule type" value="Genomic_DNA"/>
</dbReference>
<feature type="transmembrane region" description="Helical" evidence="1">
    <location>
        <begin position="26"/>
        <end position="44"/>
    </location>
</feature>
<protein>
    <submittedName>
        <fullName evidence="2">Uncharacterized protein</fullName>
    </submittedName>
</protein>
<evidence type="ECO:0000313" key="3">
    <source>
        <dbReference type="Proteomes" id="UP000248857"/>
    </source>
</evidence>
<organism evidence="2 3">
    <name type="scientific">Acaryochloris thomasi RCC1774</name>
    <dbReference type="NCBI Taxonomy" id="1764569"/>
    <lineage>
        <taxon>Bacteria</taxon>
        <taxon>Bacillati</taxon>
        <taxon>Cyanobacteriota</taxon>
        <taxon>Cyanophyceae</taxon>
        <taxon>Acaryochloridales</taxon>
        <taxon>Acaryochloridaceae</taxon>
        <taxon>Acaryochloris</taxon>
        <taxon>Acaryochloris thomasi</taxon>
    </lineage>
</organism>
<evidence type="ECO:0000256" key="1">
    <source>
        <dbReference type="SAM" id="Phobius"/>
    </source>
</evidence>
<keyword evidence="1" id="KW-1133">Transmembrane helix</keyword>
<keyword evidence="3" id="KW-1185">Reference proteome</keyword>
<dbReference type="AlphaFoldDB" id="A0A2W1JKZ5"/>
<comment type="caution">
    <text evidence="2">The sequence shown here is derived from an EMBL/GenBank/DDBJ whole genome shotgun (WGS) entry which is preliminary data.</text>
</comment>
<proteinExistence type="predicted"/>
<dbReference type="RefSeq" id="WP_110985479.1">
    <property type="nucleotide sequence ID" value="NZ_CAWNWM010000004.1"/>
</dbReference>
<accession>A0A2W1JKZ5</accession>
<keyword evidence="1" id="KW-0812">Transmembrane</keyword>
<keyword evidence="1" id="KW-0472">Membrane</keyword>
<reference evidence="2 3" key="1">
    <citation type="journal article" date="2018" name="Sci. Rep.">
        <title>A novel species of the marine cyanobacterium Acaryochloris with a unique pigment content and lifestyle.</title>
        <authorList>
            <person name="Partensky F."/>
            <person name="Six C."/>
            <person name="Ratin M."/>
            <person name="Garczarek L."/>
            <person name="Vaulot D."/>
            <person name="Probert I."/>
            <person name="Calteau A."/>
            <person name="Gourvil P."/>
            <person name="Marie D."/>
            <person name="Grebert T."/>
            <person name="Bouchier C."/>
            <person name="Le Panse S."/>
            <person name="Gachenot M."/>
            <person name="Rodriguez F."/>
            <person name="Garrido J.L."/>
        </authorList>
    </citation>
    <scope>NUCLEOTIDE SEQUENCE [LARGE SCALE GENOMIC DNA]</scope>
    <source>
        <strain evidence="2 3">RCC1774</strain>
    </source>
</reference>
<evidence type="ECO:0000313" key="2">
    <source>
        <dbReference type="EMBL" id="PZD74039.1"/>
    </source>
</evidence>
<name>A0A2W1JKZ5_9CYAN</name>
<gene>
    <name evidence="2" type="ORF">C1752_01494</name>
</gene>
<dbReference type="Proteomes" id="UP000248857">
    <property type="component" value="Unassembled WGS sequence"/>
</dbReference>